<dbReference type="OrthoDB" id="9765339at2"/>
<dbReference type="AlphaFoldDB" id="A0A562UZQ9"/>
<keyword evidence="12" id="KW-1185">Reference proteome</keyword>
<accession>A0A562UZQ9</accession>
<comment type="caution">
    <text evidence="11">The sequence shown here is derived from an EMBL/GenBank/DDBJ whole genome shotgun (WGS) entry which is preliminary data.</text>
</comment>
<dbReference type="SUPFAM" id="SSF56645">
    <property type="entry name" value="Acyl-CoA dehydrogenase NM domain-like"/>
    <property type="match status" value="1"/>
</dbReference>
<evidence type="ECO:0000256" key="1">
    <source>
        <dbReference type="ARBA" id="ARBA00001974"/>
    </source>
</evidence>
<dbReference type="Gene3D" id="2.40.110.10">
    <property type="entry name" value="Butyryl-CoA Dehydrogenase, subunit A, domain 2"/>
    <property type="match status" value="1"/>
</dbReference>
<keyword evidence="4 7" id="KW-0285">Flavoprotein</keyword>
<keyword evidence="6 7" id="KW-0560">Oxidoreductase</keyword>
<evidence type="ECO:0000256" key="6">
    <source>
        <dbReference type="ARBA" id="ARBA00023002"/>
    </source>
</evidence>
<reference evidence="11 12" key="1">
    <citation type="submission" date="2019-07" db="EMBL/GenBank/DDBJ databases">
        <title>Genomic Encyclopedia of Archaeal and Bacterial Type Strains, Phase II (KMG-II): from individual species to whole genera.</title>
        <authorList>
            <person name="Goeker M."/>
        </authorList>
    </citation>
    <scope>NUCLEOTIDE SEQUENCE [LARGE SCALE GENOMIC DNA]</scope>
    <source>
        <strain evidence="11 12">ATCC BAA-1139</strain>
    </source>
</reference>
<dbReference type="InterPro" id="IPR036250">
    <property type="entry name" value="AcylCo_DH-like_C"/>
</dbReference>
<sequence>MKHLTEEQRVTLEMVRDVANREIAPLARELDEKSLFPEHALNLFAQLGLLNPLLPAAYGGTEMGISTVVLILEEIARVCASTALLLIGQFDGMLPIIHGGSPALKEKYLPRFSGESKLLTALGATEPAAGSDLLAMKTRAVRQGDKYIINGQKCFITNGSVADIIVVYAYTDPEKGAKGISAFVVERGTPGLIYGRDEIKMGMRGSVNTELFFENMAVPAENLIGAEGTGFANLMQTLSVNRIFCAAQAVGIAQGALEIAMRHARDRVQFGQSIAHLA</sequence>
<evidence type="ECO:0000256" key="3">
    <source>
        <dbReference type="ARBA" id="ARBA00011881"/>
    </source>
</evidence>
<dbReference type="Proteomes" id="UP000319449">
    <property type="component" value="Unassembled WGS sequence"/>
</dbReference>
<evidence type="ECO:0000259" key="9">
    <source>
        <dbReference type="Pfam" id="PF02770"/>
    </source>
</evidence>
<dbReference type="GO" id="GO:0050660">
    <property type="term" value="F:flavin adenine dinucleotide binding"/>
    <property type="evidence" value="ECO:0007669"/>
    <property type="project" value="InterPro"/>
</dbReference>
<dbReference type="InterPro" id="IPR013786">
    <property type="entry name" value="AcylCoA_DH/ox_N"/>
</dbReference>
<dbReference type="InterPro" id="IPR006091">
    <property type="entry name" value="Acyl-CoA_Oxase/DH_mid-dom"/>
</dbReference>
<dbReference type="Gene3D" id="1.20.140.10">
    <property type="entry name" value="Butyryl-CoA Dehydrogenase, subunit A, domain 3"/>
    <property type="match status" value="1"/>
</dbReference>
<dbReference type="InterPro" id="IPR009075">
    <property type="entry name" value="AcylCo_DH/oxidase_C"/>
</dbReference>
<evidence type="ECO:0000256" key="7">
    <source>
        <dbReference type="RuleBase" id="RU362125"/>
    </source>
</evidence>
<protein>
    <submittedName>
        <fullName evidence="11">Cyclohex-1-ene-1-carbonyl-CoA dehydrogenase</fullName>
    </submittedName>
</protein>
<dbReference type="Pfam" id="PF00441">
    <property type="entry name" value="Acyl-CoA_dh_1"/>
    <property type="match status" value="1"/>
</dbReference>
<feature type="domain" description="Acyl-CoA dehydrogenase/oxidase N-terminal" evidence="10">
    <location>
        <begin position="5"/>
        <end position="112"/>
    </location>
</feature>
<evidence type="ECO:0000256" key="4">
    <source>
        <dbReference type="ARBA" id="ARBA00022630"/>
    </source>
</evidence>
<dbReference type="InterPro" id="IPR009100">
    <property type="entry name" value="AcylCoA_DH/oxidase_NM_dom_sf"/>
</dbReference>
<proteinExistence type="inferred from homology"/>
<evidence type="ECO:0000259" key="10">
    <source>
        <dbReference type="Pfam" id="PF02771"/>
    </source>
</evidence>
<dbReference type="GO" id="GO:0003995">
    <property type="term" value="F:acyl-CoA dehydrogenase activity"/>
    <property type="evidence" value="ECO:0007669"/>
    <property type="project" value="TreeGrafter"/>
</dbReference>
<evidence type="ECO:0000313" key="12">
    <source>
        <dbReference type="Proteomes" id="UP000319449"/>
    </source>
</evidence>
<organism evidence="11 12">
    <name type="scientific">Geobacter argillaceus</name>
    <dbReference type="NCBI Taxonomy" id="345631"/>
    <lineage>
        <taxon>Bacteria</taxon>
        <taxon>Pseudomonadati</taxon>
        <taxon>Thermodesulfobacteriota</taxon>
        <taxon>Desulfuromonadia</taxon>
        <taxon>Geobacterales</taxon>
        <taxon>Geobacteraceae</taxon>
        <taxon>Geobacter</taxon>
    </lineage>
</organism>
<gene>
    <name evidence="11" type="ORF">JN12_04081</name>
</gene>
<dbReference type="EMBL" id="VLLN01000071">
    <property type="protein sequence ID" value="TWJ11028.1"/>
    <property type="molecule type" value="Genomic_DNA"/>
</dbReference>
<comment type="similarity">
    <text evidence="2 7">Belongs to the acyl-CoA dehydrogenase family.</text>
</comment>
<dbReference type="SUPFAM" id="SSF47203">
    <property type="entry name" value="Acyl-CoA dehydrogenase C-terminal domain-like"/>
    <property type="match status" value="1"/>
</dbReference>
<dbReference type="FunFam" id="2.40.110.10:FF:000001">
    <property type="entry name" value="Acyl-CoA dehydrogenase, mitochondrial"/>
    <property type="match status" value="1"/>
</dbReference>
<comment type="subunit">
    <text evidence="3">Homotetramer.</text>
</comment>
<feature type="non-terminal residue" evidence="11">
    <location>
        <position position="278"/>
    </location>
</feature>
<dbReference type="Pfam" id="PF02771">
    <property type="entry name" value="Acyl-CoA_dh_N"/>
    <property type="match status" value="1"/>
</dbReference>
<dbReference type="PANTHER" id="PTHR43884:SF12">
    <property type="entry name" value="ISOVALERYL-COA DEHYDROGENASE, MITOCHONDRIAL-RELATED"/>
    <property type="match status" value="1"/>
</dbReference>
<dbReference type="PANTHER" id="PTHR43884">
    <property type="entry name" value="ACYL-COA DEHYDROGENASE"/>
    <property type="match status" value="1"/>
</dbReference>
<dbReference type="InterPro" id="IPR046373">
    <property type="entry name" value="Acyl-CoA_Oxase/DH_mid-dom_sf"/>
</dbReference>
<evidence type="ECO:0000256" key="2">
    <source>
        <dbReference type="ARBA" id="ARBA00009347"/>
    </source>
</evidence>
<keyword evidence="5 7" id="KW-0274">FAD</keyword>
<feature type="domain" description="Acyl-CoA oxidase/dehydrogenase middle" evidence="9">
    <location>
        <begin position="121"/>
        <end position="216"/>
    </location>
</feature>
<dbReference type="InterPro" id="IPR037069">
    <property type="entry name" value="AcylCoA_DH/ox_N_sf"/>
</dbReference>
<evidence type="ECO:0000259" key="8">
    <source>
        <dbReference type="Pfam" id="PF00441"/>
    </source>
</evidence>
<dbReference type="RefSeq" id="WP_145026396.1">
    <property type="nucleotide sequence ID" value="NZ_VLLN01000071.1"/>
</dbReference>
<dbReference type="Gene3D" id="1.10.540.10">
    <property type="entry name" value="Acyl-CoA dehydrogenase/oxidase, N-terminal domain"/>
    <property type="match status" value="1"/>
</dbReference>
<feature type="domain" description="Acyl-CoA dehydrogenase/oxidase C-terminal" evidence="8">
    <location>
        <begin position="228"/>
        <end position="275"/>
    </location>
</feature>
<name>A0A562UZQ9_9BACT</name>
<dbReference type="Pfam" id="PF02770">
    <property type="entry name" value="Acyl-CoA_dh_M"/>
    <property type="match status" value="1"/>
</dbReference>
<comment type="cofactor">
    <cofactor evidence="1 7">
        <name>FAD</name>
        <dbReference type="ChEBI" id="CHEBI:57692"/>
    </cofactor>
</comment>
<evidence type="ECO:0000313" key="11">
    <source>
        <dbReference type="EMBL" id="TWJ11028.1"/>
    </source>
</evidence>
<evidence type="ECO:0000256" key="5">
    <source>
        <dbReference type="ARBA" id="ARBA00022827"/>
    </source>
</evidence>